<protein>
    <submittedName>
        <fullName evidence="1">Excreted virulence factor EspC, type VII ESX diderm</fullName>
    </submittedName>
</protein>
<dbReference type="Pfam" id="PF10824">
    <property type="entry name" value="T7SS_ESX_EspC"/>
    <property type="match status" value="1"/>
</dbReference>
<dbReference type="OrthoDB" id="5189553at2"/>
<dbReference type="InterPro" id="IPR022536">
    <property type="entry name" value="EspC"/>
</dbReference>
<sequence length="107" mass="11579">MNAPSDGGSGYSVRPEEVTKLGKKAEELGSRVVNLVRATAEESTAAAQAHQDWAFAGPLESLQRSCEHNIEGFGRWADDMGDRLAAAARNYEKTDDWALEKLRGTGV</sequence>
<dbReference type="RefSeq" id="WP_139186556.1">
    <property type="nucleotide sequence ID" value="NZ_FNKO01000002.1"/>
</dbReference>
<dbReference type="GO" id="GO:0009306">
    <property type="term" value="P:protein secretion"/>
    <property type="evidence" value="ECO:0007669"/>
    <property type="project" value="InterPro"/>
</dbReference>
<dbReference type="Proteomes" id="UP000199301">
    <property type="component" value="Unassembled WGS sequence"/>
</dbReference>
<organism evidence="1 2">
    <name type="scientific">Actinopolyspora saharensis</name>
    <dbReference type="NCBI Taxonomy" id="995062"/>
    <lineage>
        <taxon>Bacteria</taxon>
        <taxon>Bacillati</taxon>
        <taxon>Actinomycetota</taxon>
        <taxon>Actinomycetes</taxon>
        <taxon>Actinopolysporales</taxon>
        <taxon>Actinopolysporaceae</taxon>
        <taxon>Actinopolyspora</taxon>
    </lineage>
</organism>
<dbReference type="STRING" id="995062.SAMN04489718_2594"/>
<gene>
    <name evidence="1" type="ORF">SAMN04489718_2594</name>
</gene>
<dbReference type="AlphaFoldDB" id="A0A1H1ELI4"/>
<reference evidence="2" key="1">
    <citation type="submission" date="2016-10" db="EMBL/GenBank/DDBJ databases">
        <authorList>
            <person name="Varghese N."/>
            <person name="Submissions S."/>
        </authorList>
    </citation>
    <scope>NUCLEOTIDE SEQUENCE [LARGE SCALE GENOMIC DNA]</scope>
    <source>
        <strain evidence="2">DSM 45459</strain>
    </source>
</reference>
<keyword evidence="2" id="KW-1185">Reference proteome</keyword>
<dbReference type="EMBL" id="FNKO01000002">
    <property type="protein sequence ID" value="SDQ89607.1"/>
    <property type="molecule type" value="Genomic_DNA"/>
</dbReference>
<proteinExistence type="predicted"/>
<evidence type="ECO:0000313" key="1">
    <source>
        <dbReference type="EMBL" id="SDQ89607.1"/>
    </source>
</evidence>
<evidence type="ECO:0000313" key="2">
    <source>
        <dbReference type="Proteomes" id="UP000199301"/>
    </source>
</evidence>
<name>A0A1H1ELI4_9ACTN</name>
<accession>A0A1H1ELI4</accession>